<comment type="caution">
    <text evidence="2">The sequence shown here is derived from an EMBL/GenBank/DDBJ whole genome shotgun (WGS) entry which is preliminary data.</text>
</comment>
<dbReference type="Proteomes" id="UP001373714">
    <property type="component" value="Unassembled WGS sequence"/>
</dbReference>
<gene>
    <name evidence="2" type="ORF">TWF730_011103</name>
</gene>
<dbReference type="AlphaFoldDB" id="A0AAV9UKV7"/>
<protein>
    <recommendedName>
        <fullName evidence="4">Ycf15</fullName>
    </recommendedName>
</protein>
<keyword evidence="3" id="KW-1185">Reference proteome</keyword>
<evidence type="ECO:0008006" key="4">
    <source>
        <dbReference type="Google" id="ProtNLM"/>
    </source>
</evidence>
<sequence length="108" mass="12089">MSVCAEAPKRTIAPSLMTTQGGCGGMMISSDGENGTDGKLGAEDQNSSSFSFSPETLRIPIILEAQKQNKRKRPNSFYYFSESDTPDRLYARIQDWTFPLIDRFNKQL</sequence>
<evidence type="ECO:0000313" key="3">
    <source>
        <dbReference type="Proteomes" id="UP001373714"/>
    </source>
</evidence>
<organism evidence="2 3">
    <name type="scientific">Orbilia blumenaviensis</name>
    <dbReference type="NCBI Taxonomy" id="1796055"/>
    <lineage>
        <taxon>Eukaryota</taxon>
        <taxon>Fungi</taxon>
        <taxon>Dikarya</taxon>
        <taxon>Ascomycota</taxon>
        <taxon>Pezizomycotina</taxon>
        <taxon>Orbiliomycetes</taxon>
        <taxon>Orbiliales</taxon>
        <taxon>Orbiliaceae</taxon>
        <taxon>Orbilia</taxon>
    </lineage>
</organism>
<evidence type="ECO:0000256" key="1">
    <source>
        <dbReference type="SAM" id="MobiDB-lite"/>
    </source>
</evidence>
<name>A0AAV9UKV7_9PEZI</name>
<evidence type="ECO:0000313" key="2">
    <source>
        <dbReference type="EMBL" id="KAK6343513.1"/>
    </source>
</evidence>
<feature type="region of interest" description="Disordered" evidence="1">
    <location>
        <begin position="16"/>
        <end position="52"/>
    </location>
</feature>
<dbReference type="EMBL" id="JAVHNS010000009">
    <property type="protein sequence ID" value="KAK6343513.1"/>
    <property type="molecule type" value="Genomic_DNA"/>
</dbReference>
<accession>A0AAV9UKV7</accession>
<proteinExistence type="predicted"/>
<reference evidence="2 3" key="1">
    <citation type="submission" date="2019-10" db="EMBL/GenBank/DDBJ databases">
        <authorList>
            <person name="Palmer J.M."/>
        </authorList>
    </citation>
    <scope>NUCLEOTIDE SEQUENCE [LARGE SCALE GENOMIC DNA]</scope>
    <source>
        <strain evidence="2 3">TWF730</strain>
    </source>
</reference>